<dbReference type="Proteomes" id="UP000828390">
    <property type="component" value="Unassembled WGS sequence"/>
</dbReference>
<keyword evidence="2" id="KW-1185">Reference proteome</keyword>
<organism evidence="1 2">
    <name type="scientific">Dreissena polymorpha</name>
    <name type="common">Zebra mussel</name>
    <name type="synonym">Mytilus polymorpha</name>
    <dbReference type="NCBI Taxonomy" id="45954"/>
    <lineage>
        <taxon>Eukaryota</taxon>
        <taxon>Metazoa</taxon>
        <taxon>Spiralia</taxon>
        <taxon>Lophotrochozoa</taxon>
        <taxon>Mollusca</taxon>
        <taxon>Bivalvia</taxon>
        <taxon>Autobranchia</taxon>
        <taxon>Heteroconchia</taxon>
        <taxon>Euheterodonta</taxon>
        <taxon>Imparidentia</taxon>
        <taxon>Neoheterodontei</taxon>
        <taxon>Myida</taxon>
        <taxon>Dreissenoidea</taxon>
        <taxon>Dreissenidae</taxon>
        <taxon>Dreissena</taxon>
    </lineage>
</organism>
<gene>
    <name evidence="1" type="ORF">DPMN_139030</name>
</gene>
<reference evidence="1" key="1">
    <citation type="journal article" date="2019" name="bioRxiv">
        <title>The Genome of the Zebra Mussel, Dreissena polymorpha: A Resource for Invasive Species Research.</title>
        <authorList>
            <person name="McCartney M.A."/>
            <person name="Auch B."/>
            <person name="Kono T."/>
            <person name="Mallez S."/>
            <person name="Zhang Y."/>
            <person name="Obille A."/>
            <person name="Becker A."/>
            <person name="Abrahante J.E."/>
            <person name="Garbe J."/>
            <person name="Badalamenti J.P."/>
            <person name="Herman A."/>
            <person name="Mangelson H."/>
            <person name="Liachko I."/>
            <person name="Sullivan S."/>
            <person name="Sone E.D."/>
            <person name="Koren S."/>
            <person name="Silverstein K.A.T."/>
            <person name="Beckman K.B."/>
            <person name="Gohl D.M."/>
        </authorList>
    </citation>
    <scope>NUCLEOTIDE SEQUENCE</scope>
    <source>
        <strain evidence="1">Duluth1</strain>
        <tissue evidence="1">Whole animal</tissue>
    </source>
</reference>
<name>A0A9D4JF99_DREPO</name>
<comment type="caution">
    <text evidence="1">The sequence shown here is derived from an EMBL/GenBank/DDBJ whole genome shotgun (WGS) entry which is preliminary data.</text>
</comment>
<protein>
    <submittedName>
        <fullName evidence="1">Uncharacterized protein</fullName>
    </submittedName>
</protein>
<dbReference type="EMBL" id="JAIWYP010000006">
    <property type="protein sequence ID" value="KAH3810636.1"/>
    <property type="molecule type" value="Genomic_DNA"/>
</dbReference>
<evidence type="ECO:0000313" key="2">
    <source>
        <dbReference type="Proteomes" id="UP000828390"/>
    </source>
</evidence>
<accession>A0A9D4JF99</accession>
<dbReference type="AlphaFoldDB" id="A0A9D4JF99"/>
<sequence length="71" mass="8112">MTNEESNHRGKPIALAMFYDSNSTRALPEGLQVLRRDAFIDYPANGSEDEYSAFFEDFKAKVTNEYDILNS</sequence>
<proteinExistence type="predicted"/>
<reference evidence="1" key="2">
    <citation type="submission" date="2020-11" db="EMBL/GenBank/DDBJ databases">
        <authorList>
            <person name="McCartney M.A."/>
            <person name="Auch B."/>
            <person name="Kono T."/>
            <person name="Mallez S."/>
            <person name="Becker A."/>
            <person name="Gohl D.M."/>
            <person name="Silverstein K.A.T."/>
            <person name="Koren S."/>
            <person name="Bechman K.B."/>
            <person name="Herman A."/>
            <person name="Abrahante J.E."/>
            <person name="Garbe J."/>
        </authorList>
    </citation>
    <scope>NUCLEOTIDE SEQUENCE</scope>
    <source>
        <strain evidence="1">Duluth1</strain>
        <tissue evidence="1">Whole animal</tissue>
    </source>
</reference>
<evidence type="ECO:0000313" key="1">
    <source>
        <dbReference type="EMBL" id="KAH3810636.1"/>
    </source>
</evidence>